<proteinExistence type="predicted"/>
<dbReference type="EMBL" id="JACHNC010000001">
    <property type="protein sequence ID" value="MBB4746184.1"/>
    <property type="molecule type" value="Genomic_DNA"/>
</dbReference>
<evidence type="ECO:0000313" key="3">
    <source>
        <dbReference type="EMBL" id="GIE41392.1"/>
    </source>
</evidence>
<dbReference type="CDD" id="cd00603">
    <property type="entry name" value="IPT_PCSR"/>
    <property type="match status" value="1"/>
</dbReference>
<dbReference type="Proteomes" id="UP000590511">
    <property type="component" value="Unassembled WGS sequence"/>
</dbReference>
<dbReference type="AlphaFoldDB" id="A0A7W7H8Z0"/>
<gene>
    <name evidence="3" type="ORF">Alo02nite_42900</name>
    <name evidence="4" type="ORF">BJ964_000345</name>
</gene>
<dbReference type="InterPro" id="IPR006311">
    <property type="entry name" value="TAT_signal"/>
</dbReference>
<feature type="domain" description="IPT/TIG" evidence="2">
    <location>
        <begin position="175"/>
        <end position="257"/>
    </location>
</feature>
<evidence type="ECO:0000259" key="2">
    <source>
        <dbReference type="Pfam" id="PF01833"/>
    </source>
</evidence>
<dbReference type="RefSeq" id="WP_188119008.1">
    <property type="nucleotide sequence ID" value="NZ_BOMP01000070.1"/>
</dbReference>
<dbReference type="GO" id="GO:0005975">
    <property type="term" value="P:carbohydrate metabolic process"/>
    <property type="evidence" value="ECO:0007669"/>
    <property type="project" value="UniProtKB-ARBA"/>
</dbReference>
<dbReference type="PROSITE" id="PS51318">
    <property type="entry name" value="TAT"/>
    <property type="match status" value="1"/>
</dbReference>
<dbReference type="InterPro" id="IPR014756">
    <property type="entry name" value="Ig_E-set"/>
</dbReference>
<dbReference type="Pfam" id="PF01833">
    <property type="entry name" value="TIG"/>
    <property type="match status" value="1"/>
</dbReference>
<dbReference type="SUPFAM" id="SSF81296">
    <property type="entry name" value="E set domains"/>
    <property type="match status" value="1"/>
</dbReference>
<reference evidence="4 5" key="1">
    <citation type="submission" date="2020-08" db="EMBL/GenBank/DDBJ databases">
        <title>Sequencing the genomes of 1000 actinobacteria strains.</title>
        <authorList>
            <person name="Klenk H.-P."/>
        </authorList>
    </citation>
    <scope>NUCLEOTIDE SEQUENCE [LARGE SCALE GENOMIC DNA]</scope>
    <source>
        <strain evidence="4 5">DSM 43150</strain>
    </source>
</reference>
<sequence length="414" mass="40479">MSETTTSSTRRRALRRGFATAAVTATVVAAVATPASAAAATLTLSSAYGPGSINPALPGTPVTITASHATTAWLSGVSTPLKAGLVAATTCPASGDKIIDTPATIVYPATTSTIVATNVTATKVSSYKALIGIPGTLPLAASAAAQKYLLCIYGGTAATDLTLGTASYSVAAPATVTKVEPASGMTVGGNQITVTGTNFPTTSTAITATLGGVALTGVTAINATSFKATVPPGKPGLAALAVTTSAGTVTTLNAYTYSNGINISPNTASSAVVAPATTATVYVDVMGSGFTNLSFDPAAGIGASGSTALAATRGDSYVFLVDGVYTPGTGAAAYDIGPVAICGSVAVISDRELICGMDLAFGLDPDTGLTASAAVPDGTYTLTVINDASFNPAVPADITQTALTSGSTFTVAPY</sequence>
<feature type="signal peptide" evidence="1">
    <location>
        <begin position="1"/>
        <end position="37"/>
    </location>
</feature>
<reference evidence="3 6" key="2">
    <citation type="submission" date="2021-01" db="EMBL/GenBank/DDBJ databases">
        <title>Whole genome shotgun sequence of Actinoplanes lobatus NBRC 12513.</title>
        <authorList>
            <person name="Komaki H."/>
            <person name="Tamura T."/>
        </authorList>
    </citation>
    <scope>NUCLEOTIDE SEQUENCE [LARGE SCALE GENOMIC DNA]</scope>
    <source>
        <strain evidence="3 6">NBRC 12513</strain>
    </source>
</reference>
<keyword evidence="1" id="KW-0732">Signal</keyword>
<evidence type="ECO:0000313" key="4">
    <source>
        <dbReference type="EMBL" id="MBB4746184.1"/>
    </source>
</evidence>
<accession>A0A7W7H8Z0</accession>
<evidence type="ECO:0000313" key="5">
    <source>
        <dbReference type="Proteomes" id="UP000590511"/>
    </source>
</evidence>
<protein>
    <recommendedName>
        <fullName evidence="2">IPT/TIG domain-containing protein</fullName>
    </recommendedName>
</protein>
<dbReference type="EMBL" id="BOMP01000070">
    <property type="protein sequence ID" value="GIE41392.1"/>
    <property type="molecule type" value="Genomic_DNA"/>
</dbReference>
<feature type="chain" id="PRO_5031097848" description="IPT/TIG domain-containing protein" evidence="1">
    <location>
        <begin position="38"/>
        <end position="414"/>
    </location>
</feature>
<dbReference type="InterPro" id="IPR013783">
    <property type="entry name" value="Ig-like_fold"/>
</dbReference>
<dbReference type="Proteomes" id="UP000631312">
    <property type="component" value="Unassembled WGS sequence"/>
</dbReference>
<keyword evidence="6" id="KW-1185">Reference proteome</keyword>
<dbReference type="Gene3D" id="2.60.40.10">
    <property type="entry name" value="Immunoglobulins"/>
    <property type="match status" value="1"/>
</dbReference>
<evidence type="ECO:0000313" key="6">
    <source>
        <dbReference type="Proteomes" id="UP000631312"/>
    </source>
</evidence>
<dbReference type="InterPro" id="IPR002909">
    <property type="entry name" value="IPT_dom"/>
</dbReference>
<name>A0A7W7H8Z0_9ACTN</name>
<organism evidence="4 5">
    <name type="scientific">Actinoplanes lobatus</name>
    <dbReference type="NCBI Taxonomy" id="113568"/>
    <lineage>
        <taxon>Bacteria</taxon>
        <taxon>Bacillati</taxon>
        <taxon>Actinomycetota</taxon>
        <taxon>Actinomycetes</taxon>
        <taxon>Micromonosporales</taxon>
        <taxon>Micromonosporaceae</taxon>
        <taxon>Actinoplanes</taxon>
    </lineage>
</organism>
<comment type="caution">
    <text evidence="4">The sequence shown here is derived from an EMBL/GenBank/DDBJ whole genome shotgun (WGS) entry which is preliminary data.</text>
</comment>
<evidence type="ECO:0000256" key="1">
    <source>
        <dbReference type="SAM" id="SignalP"/>
    </source>
</evidence>